<gene>
    <name evidence="11" type="ORF">OLEA9_A015330</name>
</gene>
<dbReference type="Pfam" id="PF02919">
    <property type="entry name" value="Topoisom_I_N"/>
    <property type="match status" value="1"/>
</dbReference>
<feature type="domain" description="DNA topoisomerase I eukaryotic-type" evidence="10">
    <location>
        <begin position="209"/>
        <end position="628"/>
    </location>
</feature>
<keyword evidence="8" id="KW-0175">Coiled coil</keyword>
<evidence type="ECO:0000256" key="1">
    <source>
        <dbReference type="ARBA" id="ARBA00000213"/>
    </source>
</evidence>
<dbReference type="InterPro" id="IPR025834">
    <property type="entry name" value="TopoI_C_dom"/>
</dbReference>
<dbReference type="PROSITE" id="PS52038">
    <property type="entry name" value="TOPO_IB_2"/>
    <property type="match status" value="1"/>
</dbReference>
<evidence type="ECO:0000313" key="12">
    <source>
        <dbReference type="Proteomes" id="UP000594638"/>
    </source>
</evidence>
<dbReference type="InterPro" id="IPR008336">
    <property type="entry name" value="TopoI_DNA-bd_euk"/>
</dbReference>
<dbReference type="InterPro" id="IPR018521">
    <property type="entry name" value="TopoIB_AS"/>
</dbReference>
<dbReference type="EMBL" id="CACTIH010007260">
    <property type="protein sequence ID" value="CAA3006480.1"/>
    <property type="molecule type" value="Genomic_DNA"/>
</dbReference>
<dbReference type="CDD" id="cd03488">
    <property type="entry name" value="Topoisomer_IB_N_htopoI_like"/>
    <property type="match status" value="1"/>
</dbReference>
<protein>
    <recommendedName>
        <fullName evidence="7">DNA topoisomerase I</fullName>
        <ecNumber evidence="7">5.6.2.1</ecNumber>
    </recommendedName>
    <alternativeName>
        <fullName evidence="7">DNA topoisomerase 1</fullName>
    </alternativeName>
</protein>
<feature type="compositionally biased region" description="Low complexity" evidence="9">
    <location>
        <begin position="371"/>
        <end position="388"/>
    </location>
</feature>
<dbReference type="GO" id="GO:0003677">
    <property type="term" value="F:DNA binding"/>
    <property type="evidence" value="ECO:0007669"/>
    <property type="project" value="UniProtKB-UniRule"/>
</dbReference>
<organism evidence="11 12">
    <name type="scientific">Olea europaea subsp. europaea</name>
    <dbReference type="NCBI Taxonomy" id="158383"/>
    <lineage>
        <taxon>Eukaryota</taxon>
        <taxon>Viridiplantae</taxon>
        <taxon>Streptophyta</taxon>
        <taxon>Embryophyta</taxon>
        <taxon>Tracheophyta</taxon>
        <taxon>Spermatophyta</taxon>
        <taxon>Magnoliopsida</taxon>
        <taxon>eudicotyledons</taxon>
        <taxon>Gunneridae</taxon>
        <taxon>Pentapetalae</taxon>
        <taxon>asterids</taxon>
        <taxon>lamiids</taxon>
        <taxon>Lamiales</taxon>
        <taxon>Oleaceae</taxon>
        <taxon>Oleeae</taxon>
        <taxon>Olea</taxon>
    </lineage>
</organism>
<dbReference type="Gene3D" id="1.10.132.10">
    <property type="match status" value="1"/>
</dbReference>
<sequence>MAKKKEEKVSSKSKSSSKDKKDKKRKVQESPAGDSPKKKRAKKEDEPQEHIWKWWEEEALEAGIKWRTLEHKGPMLAPEYVRLPKHVKFFYDGKPMDLSEATEEVAGFYARMLEHEYTSMEQFNKNFFKDWKKEMTSHERDVITDLKKCDFRRIAEYYKDESEKRKAMTKEEKQALKAEAEAIQNEYGFCVVDGHKQKIANFRVEPPGLFRGRGQHPKMGKLKKRIRAEDIIINIGKGAQVPKPPKGKWKEVRHDNTVSWLASWTENIMGNVKYVMLNPSSKAKSMKDYQKYEKARELKDHVDKIRKNYSEDFSAREMAIRQRAVALYFIDRLALRAGNEKDEEQADTVGCCSLRLEHLKLSVEHHDEDLNSSQQSIIDNNNSINGDSPLKKVKLESGVQNNDQQSPSKDGQSSPSKNKRYMVEFDFLGKDSIRYQNKVAVEKKVYKNLILFMEGKSPQDDLFDRLTTAVLNKYLNECMDGLTAKVFRTYNASKTLQDELDKRTVPKMTLEEKMLAYNRANRAVAVLCNHQRAPPKTHDKQMENLESKISDKEKALKEAKKEFKKAKKDKDDKNKEKFKKRVATLENQLHKLEIQRKDKSENKTIALGTSKLNYLDPRITIAWCKRYDVPIEKVYNKTQREKFLWAIEMATPDYRF</sequence>
<reference evidence="11 12" key="1">
    <citation type="submission" date="2019-12" db="EMBL/GenBank/DDBJ databases">
        <authorList>
            <person name="Alioto T."/>
            <person name="Alioto T."/>
            <person name="Gomez Garrido J."/>
        </authorList>
    </citation>
    <scope>NUCLEOTIDE SEQUENCE [LARGE SCALE GENOMIC DNA]</scope>
</reference>
<evidence type="ECO:0000256" key="9">
    <source>
        <dbReference type="SAM" id="MobiDB-lite"/>
    </source>
</evidence>
<dbReference type="InterPro" id="IPR014711">
    <property type="entry name" value="TopoI_cat_a-hlx-sub_euk"/>
</dbReference>
<dbReference type="PANTHER" id="PTHR10290:SF3">
    <property type="entry name" value="DNA TOPOISOMERASE 1"/>
    <property type="match status" value="1"/>
</dbReference>
<dbReference type="Gene3D" id="2.170.11.10">
    <property type="entry name" value="DNA Topoisomerase I, domain 2"/>
    <property type="match status" value="1"/>
</dbReference>
<dbReference type="EC" id="5.6.2.1" evidence="7"/>
<evidence type="ECO:0000256" key="3">
    <source>
        <dbReference type="ARBA" id="ARBA00023029"/>
    </source>
</evidence>
<evidence type="ECO:0000256" key="7">
    <source>
        <dbReference type="RuleBase" id="RU365101"/>
    </source>
</evidence>
<dbReference type="GO" id="GO:0006260">
    <property type="term" value="P:DNA replication"/>
    <property type="evidence" value="ECO:0007669"/>
    <property type="project" value="TreeGrafter"/>
</dbReference>
<dbReference type="SMART" id="SM00435">
    <property type="entry name" value="TOPEUc"/>
    <property type="match status" value="1"/>
</dbReference>
<accession>A0A8S0TKL9</accession>
<dbReference type="GO" id="GO:0003917">
    <property type="term" value="F:DNA topoisomerase type I (single strand cut, ATP-independent) activity"/>
    <property type="evidence" value="ECO:0007669"/>
    <property type="project" value="UniProtKB-UniRule"/>
</dbReference>
<evidence type="ECO:0000256" key="6">
    <source>
        <dbReference type="PROSITE-ProRule" id="PRU01382"/>
    </source>
</evidence>
<feature type="compositionally biased region" description="Polar residues" evidence="9">
    <location>
        <begin position="398"/>
        <end position="416"/>
    </location>
</feature>
<evidence type="ECO:0000256" key="5">
    <source>
        <dbReference type="ARBA" id="ARBA00023235"/>
    </source>
</evidence>
<proteinExistence type="inferred from homology"/>
<dbReference type="InterPro" id="IPR048045">
    <property type="entry name" value="Topoisomer_I_DNA-bd"/>
</dbReference>
<feature type="coiled-coil region" evidence="8">
    <location>
        <begin position="542"/>
        <end position="602"/>
    </location>
</feature>
<dbReference type="InterPro" id="IPR013034">
    <property type="entry name" value="DNA_topo_DNA_db_N_dom1"/>
</dbReference>
<dbReference type="GO" id="GO:0005730">
    <property type="term" value="C:nucleolus"/>
    <property type="evidence" value="ECO:0007669"/>
    <property type="project" value="TreeGrafter"/>
</dbReference>
<name>A0A8S0TKL9_OLEEU</name>
<dbReference type="GO" id="GO:0006265">
    <property type="term" value="P:DNA topological change"/>
    <property type="evidence" value="ECO:0007669"/>
    <property type="project" value="UniProtKB-UniRule"/>
</dbReference>
<evidence type="ECO:0000256" key="8">
    <source>
        <dbReference type="SAM" id="Coils"/>
    </source>
</evidence>
<evidence type="ECO:0000313" key="11">
    <source>
        <dbReference type="EMBL" id="CAA3006480.1"/>
    </source>
</evidence>
<dbReference type="OrthoDB" id="47179at2759"/>
<dbReference type="Gramene" id="OE9A015330T1">
    <property type="protein sequence ID" value="OE9A015330C1"/>
    <property type="gene ID" value="OE9A015330"/>
</dbReference>
<dbReference type="FunFam" id="1.10.132.10:FF:000001">
    <property type="entry name" value="DNA topoisomerase I"/>
    <property type="match status" value="1"/>
</dbReference>
<dbReference type="Pfam" id="PF14370">
    <property type="entry name" value="Topo_C_assoc"/>
    <property type="match status" value="1"/>
</dbReference>
<dbReference type="AlphaFoldDB" id="A0A8S0TKL9"/>
<dbReference type="FunFam" id="2.170.11.10:FF:000001">
    <property type="entry name" value="DNA topoisomerase I"/>
    <property type="match status" value="1"/>
</dbReference>
<keyword evidence="4 6" id="KW-0238">DNA-binding</keyword>
<evidence type="ECO:0000256" key="4">
    <source>
        <dbReference type="ARBA" id="ARBA00023125"/>
    </source>
</evidence>
<dbReference type="InterPro" id="IPR051062">
    <property type="entry name" value="Topoisomerase_IB"/>
</dbReference>
<dbReference type="PANTHER" id="PTHR10290">
    <property type="entry name" value="DNA TOPOISOMERASE I"/>
    <property type="match status" value="1"/>
</dbReference>
<feature type="active site" description="O-(3'-phospho-DNA)-tyrosine intermediate" evidence="6">
    <location>
        <position position="614"/>
    </location>
</feature>
<dbReference type="GO" id="GO:0007059">
    <property type="term" value="P:chromosome segregation"/>
    <property type="evidence" value="ECO:0007669"/>
    <property type="project" value="TreeGrafter"/>
</dbReference>
<dbReference type="SUPFAM" id="SSF56741">
    <property type="entry name" value="Eukaryotic DNA topoisomerase I, N-terminal DNA-binding fragment"/>
    <property type="match status" value="1"/>
</dbReference>
<feature type="coiled-coil region" evidence="8">
    <location>
        <begin position="159"/>
        <end position="186"/>
    </location>
</feature>
<feature type="compositionally biased region" description="Basic and acidic residues" evidence="9">
    <location>
        <begin position="1"/>
        <end position="20"/>
    </location>
</feature>
<dbReference type="InterPro" id="IPR013499">
    <property type="entry name" value="TopoI_euk"/>
</dbReference>
<dbReference type="InterPro" id="IPR014727">
    <property type="entry name" value="TopoI_cat_a/b-sub_euk"/>
</dbReference>
<feature type="region of interest" description="Disordered" evidence="9">
    <location>
        <begin position="370"/>
        <end position="417"/>
    </location>
</feature>
<dbReference type="InterPro" id="IPR013030">
    <property type="entry name" value="DNA_topo_DNA_db_N_dom2"/>
</dbReference>
<comment type="caution">
    <text evidence="11">The sequence shown here is derived from an EMBL/GenBank/DDBJ whole genome shotgun (WGS) entry which is preliminary data.</text>
</comment>
<evidence type="ECO:0000256" key="2">
    <source>
        <dbReference type="ARBA" id="ARBA00006645"/>
    </source>
</evidence>
<dbReference type="PRINTS" id="PR00416">
    <property type="entry name" value="EUTPISMRASEI"/>
</dbReference>
<dbReference type="PROSITE" id="PS00176">
    <property type="entry name" value="TOPO_IB_1"/>
    <property type="match status" value="1"/>
</dbReference>
<dbReference type="CDD" id="cd00659">
    <property type="entry name" value="Topo_IB_C"/>
    <property type="match status" value="1"/>
</dbReference>
<comment type="similarity">
    <text evidence="2 6 7">Belongs to the type IB topoisomerase family.</text>
</comment>
<dbReference type="SUPFAM" id="SSF46596">
    <property type="entry name" value="Eukaryotic DNA topoisomerase I, dispensable insert domain"/>
    <property type="match status" value="1"/>
</dbReference>
<dbReference type="Proteomes" id="UP000594638">
    <property type="component" value="Unassembled WGS sequence"/>
</dbReference>
<dbReference type="InterPro" id="IPR013500">
    <property type="entry name" value="TopoI_cat_euk"/>
</dbReference>
<dbReference type="Pfam" id="PF01028">
    <property type="entry name" value="Topoisom_I"/>
    <property type="match status" value="1"/>
</dbReference>
<dbReference type="Gene3D" id="1.10.10.41">
    <property type="entry name" value="Yeast DNA topoisomerase - domain 1"/>
    <property type="match status" value="1"/>
</dbReference>
<feature type="region of interest" description="Disordered" evidence="9">
    <location>
        <begin position="1"/>
        <end position="46"/>
    </location>
</feature>
<dbReference type="SUPFAM" id="SSF56349">
    <property type="entry name" value="DNA breaking-rejoining enzymes"/>
    <property type="match status" value="2"/>
</dbReference>
<dbReference type="InterPro" id="IPR001631">
    <property type="entry name" value="TopoI"/>
</dbReference>
<keyword evidence="12" id="KW-1185">Reference proteome</keyword>
<keyword evidence="3 6" id="KW-0799">Topoisomerase</keyword>
<dbReference type="FunFam" id="1.10.10.41:FF:000001">
    <property type="entry name" value="DNA topoisomerase I"/>
    <property type="match status" value="1"/>
</dbReference>
<dbReference type="InterPro" id="IPR036202">
    <property type="entry name" value="TopoI_DNA-bd_euk_N_sf"/>
</dbReference>
<evidence type="ECO:0000259" key="10">
    <source>
        <dbReference type="SMART" id="SM00435"/>
    </source>
</evidence>
<dbReference type="Gene3D" id="3.90.15.10">
    <property type="entry name" value="Topoisomerase I, Chain A, domain 3"/>
    <property type="match status" value="1"/>
</dbReference>
<dbReference type="GO" id="GO:0005694">
    <property type="term" value="C:chromosome"/>
    <property type="evidence" value="ECO:0007669"/>
    <property type="project" value="InterPro"/>
</dbReference>
<dbReference type="InterPro" id="IPR011010">
    <property type="entry name" value="DNA_brk_join_enz"/>
</dbReference>
<keyword evidence="5 6" id="KW-0413">Isomerase</keyword>
<comment type="catalytic activity">
    <reaction evidence="1 6 7">
        <text>ATP-independent breakage of single-stranded DNA, followed by passage and rejoining.</text>
        <dbReference type="EC" id="5.6.2.1"/>
    </reaction>
</comment>
<comment type="function">
    <text evidence="7">Releases the supercoiling and torsional tension of DNA introduced during the DNA replication and transcription by transiently cleaving and rejoining one strand of the DNA duplex. Introduces a single-strand break via transesterification at the specific target site 5'-[CT]CCTTp site in duplex DNA. The scissile phosphodiester is attacked by the catalytic tyrosine of the enzyme, resulting in the formation of a DNA-(3'-phosphotyrosyl)-enzyme intermediate and the expulsion of a 5'-OH DNA strand. The free DNA strand then undergoes passage around the unbroken strand thus removing DNA supercoils. Finally, in the religation step, the DNA 5'-OH attacks the covalent intermediate to expel the active-site tyrosine and restore the DNA phosphodiester backbone.</text>
</comment>